<name>A0AAN9MYC3_CANGL</name>
<sequence length="70" mass="8435">MEAFPHIFWSALYNPYHPYYPREHEHKIKGDDNLLHANFGLEQPCKPPDSCIHAKPAFYHAHRFKRDFQE</sequence>
<comment type="caution">
    <text evidence="1">The sequence shown here is derived from an EMBL/GenBank/DDBJ whole genome shotgun (WGS) entry which is preliminary data.</text>
</comment>
<dbReference type="AlphaFoldDB" id="A0AAN9MYC3"/>
<accession>A0AAN9MYC3</accession>
<proteinExistence type="predicted"/>
<evidence type="ECO:0000313" key="2">
    <source>
        <dbReference type="Proteomes" id="UP001367508"/>
    </source>
</evidence>
<dbReference type="Proteomes" id="UP001367508">
    <property type="component" value="Unassembled WGS sequence"/>
</dbReference>
<evidence type="ECO:0000313" key="1">
    <source>
        <dbReference type="EMBL" id="KAK7362201.1"/>
    </source>
</evidence>
<gene>
    <name evidence="1" type="ORF">VNO77_04307</name>
</gene>
<organism evidence="1 2">
    <name type="scientific">Canavalia gladiata</name>
    <name type="common">Sword bean</name>
    <name type="synonym">Dolichos gladiatus</name>
    <dbReference type="NCBI Taxonomy" id="3824"/>
    <lineage>
        <taxon>Eukaryota</taxon>
        <taxon>Viridiplantae</taxon>
        <taxon>Streptophyta</taxon>
        <taxon>Embryophyta</taxon>
        <taxon>Tracheophyta</taxon>
        <taxon>Spermatophyta</taxon>
        <taxon>Magnoliopsida</taxon>
        <taxon>eudicotyledons</taxon>
        <taxon>Gunneridae</taxon>
        <taxon>Pentapetalae</taxon>
        <taxon>rosids</taxon>
        <taxon>fabids</taxon>
        <taxon>Fabales</taxon>
        <taxon>Fabaceae</taxon>
        <taxon>Papilionoideae</taxon>
        <taxon>50 kb inversion clade</taxon>
        <taxon>NPAAA clade</taxon>
        <taxon>indigoferoid/millettioid clade</taxon>
        <taxon>Phaseoleae</taxon>
        <taxon>Canavalia</taxon>
    </lineage>
</organism>
<reference evidence="1 2" key="1">
    <citation type="submission" date="2024-01" db="EMBL/GenBank/DDBJ databases">
        <title>The genomes of 5 underutilized Papilionoideae crops provide insights into root nodulation and disease resistanc.</title>
        <authorList>
            <person name="Jiang F."/>
        </authorList>
    </citation>
    <scope>NUCLEOTIDE SEQUENCE [LARGE SCALE GENOMIC DNA]</scope>
    <source>
        <strain evidence="1">LVBAO_FW01</strain>
        <tissue evidence="1">Leaves</tissue>
    </source>
</reference>
<dbReference type="EMBL" id="JAYMYQ010000001">
    <property type="protein sequence ID" value="KAK7362201.1"/>
    <property type="molecule type" value="Genomic_DNA"/>
</dbReference>
<protein>
    <submittedName>
        <fullName evidence="1">Uncharacterized protein</fullName>
    </submittedName>
</protein>
<keyword evidence="2" id="KW-1185">Reference proteome</keyword>